<evidence type="ECO:0000313" key="2">
    <source>
        <dbReference type="EMBL" id="PWW82980.1"/>
    </source>
</evidence>
<dbReference type="AlphaFoldDB" id="A0A317T9G1"/>
<organism evidence="2 3">
    <name type="scientific">Prosthecochloris marina</name>
    <dbReference type="NCBI Taxonomy" id="2017681"/>
    <lineage>
        <taxon>Bacteria</taxon>
        <taxon>Pseudomonadati</taxon>
        <taxon>Chlorobiota</taxon>
        <taxon>Chlorobiia</taxon>
        <taxon>Chlorobiales</taxon>
        <taxon>Chlorobiaceae</taxon>
        <taxon>Prosthecochloris</taxon>
    </lineage>
</organism>
<dbReference type="InterPro" id="IPR011322">
    <property type="entry name" value="N-reg_PII-like_a/b"/>
</dbReference>
<evidence type="ECO:0000313" key="3">
    <source>
        <dbReference type="Proteomes" id="UP000246278"/>
    </source>
</evidence>
<dbReference type="SUPFAM" id="SSF54913">
    <property type="entry name" value="GlnB-like"/>
    <property type="match status" value="1"/>
</dbReference>
<accession>A0A317T9G1</accession>
<dbReference type="Pfam" id="PF02641">
    <property type="entry name" value="DUF190"/>
    <property type="match status" value="1"/>
</dbReference>
<reference evidence="3" key="1">
    <citation type="submission" date="2017-10" db="EMBL/GenBank/DDBJ databases">
        <authorList>
            <person name="Gaisin V.A."/>
            <person name="Rysina M.S."/>
            <person name="Grouzdev D.S."/>
        </authorList>
    </citation>
    <scope>NUCLEOTIDE SEQUENCE [LARGE SCALE GENOMIC DNA]</scope>
    <source>
        <strain evidence="3">V1</strain>
    </source>
</reference>
<comment type="caution">
    <text evidence="2">The sequence shown here is derived from an EMBL/GenBank/DDBJ whole genome shotgun (WGS) entry which is preliminary data.</text>
</comment>
<dbReference type="EMBL" id="PDNZ01000002">
    <property type="protein sequence ID" value="PWW82980.1"/>
    <property type="molecule type" value="Genomic_DNA"/>
</dbReference>
<dbReference type="OrthoDB" id="9795599at2"/>
<dbReference type="InterPro" id="IPR003793">
    <property type="entry name" value="UPF0166"/>
</dbReference>
<dbReference type="Proteomes" id="UP000246278">
    <property type="component" value="Unassembled WGS sequence"/>
</dbReference>
<dbReference type="InterPro" id="IPR015867">
    <property type="entry name" value="N-reg_PII/ATP_PRibTrfase_C"/>
</dbReference>
<dbReference type="PANTHER" id="PTHR35983:SF1">
    <property type="entry name" value="UPF0166 PROTEIN TM_0021"/>
    <property type="match status" value="1"/>
</dbReference>
<dbReference type="Gene3D" id="3.30.70.120">
    <property type="match status" value="1"/>
</dbReference>
<proteinExistence type="inferred from homology"/>
<comment type="similarity">
    <text evidence="1">Belongs to the UPF0166 family.</text>
</comment>
<evidence type="ECO:0000256" key="1">
    <source>
        <dbReference type="ARBA" id="ARBA00010554"/>
    </source>
</evidence>
<keyword evidence="3" id="KW-1185">Reference proteome</keyword>
<sequence length="114" mass="12841">MEFENRQLLRVYMGEQAKYHHRPLYEAVIAEAKERGIAGATVFKGILSYGMSGTLRTTKIFELSQSLPIVIEIMDTQEQIEKFLPVVEDLAAESGAHVYVTLEEIRSTVILPGK</sequence>
<dbReference type="PANTHER" id="PTHR35983">
    <property type="entry name" value="UPF0166 PROTEIN TM_0021"/>
    <property type="match status" value="1"/>
</dbReference>
<protein>
    <submittedName>
        <fullName evidence="2">Uncharacterized protein</fullName>
    </submittedName>
</protein>
<name>A0A317T9G1_9CHLB</name>
<gene>
    <name evidence="2" type="ORF">CR164_03985</name>
</gene>